<organism evidence="7 9">
    <name type="scientific">Didymodactylos carnosus</name>
    <dbReference type="NCBI Taxonomy" id="1234261"/>
    <lineage>
        <taxon>Eukaryota</taxon>
        <taxon>Metazoa</taxon>
        <taxon>Spiralia</taxon>
        <taxon>Gnathifera</taxon>
        <taxon>Rotifera</taxon>
        <taxon>Eurotatoria</taxon>
        <taxon>Bdelloidea</taxon>
        <taxon>Philodinida</taxon>
        <taxon>Philodinidae</taxon>
        <taxon>Didymodactylos</taxon>
    </lineage>
</organism>
<keyword evidence="9" id="KW-1185">Reference proteome</keyword>
<dbReference type="GO" id="GO:0004930">
    <property type="term" value="F:G protein-coupled receptor activity"/>
    <property type="evidence" value="ECO:0007669"/>
    <property type="project" value="InterPro"/>
</dbReference>
<evidence type="ECO:0000313" key="7">
    <source>
        <dbReference type="EMBL" id="CAF1086323.1"/>
    </source>
</evidence>
<dbReference type="PANTHER" id="PTHR46641:SF2">
    <property type="entry name" value="FMRFAMIDE RECEPTOR"/>
    <property type="match status" value="1"/>
</dbReference>
<dbReference type="OrthoDB" id="10011262at2759"/>
<dbReference type="InterPro" id="IPR017452">
    <property type="entry name" value="GPCR_Rhodpsn_7TM"/>
</dbReference>
<dbReference type="SUPFAM" id="SSF81321">
    <property type="entry name" value="Family A G protein-coupled receptor-like"/>
    <property type="match status" value="1"/>
</dbReference>
<evidence type="ECO:0000256" key="2">
    <source>
        <dbReference type="ARBA" id="ARBA00022692"/>
    </source>
</evidence>
<accession>A0A814N3B6</accession>
<feature type="transmembrane region" description="Helical" evidence="5">
    <location>
        <begin position="28"/>
        <end position="53"/>
    </location>
</feature>
<dbReference type="GO" id="GO:0016020">
    <property type="term" value="C:membrane"/>
    <property type="evidence" value="ECO:0007669"/>
    <property type="project" value="UniProtKB-SubCell"/>
</dbReference>
<dbReference type="AlphaFoldDB" id="A0A814N3B6"/>
<feature type="transmembrane region" description="Helical" evidence="5">
    <location>
        <begin position="265"/>
        <end position="289"/>
    </location>
</feature>
<dbReference type="Gene3D" id="1.20.1070.10">
    <property type="entry name" value="Rhodopsin 7-helix transmembrane proteins"/>
    <property type="match status" value="2"/>
</dbReference>
<evidence type="ECO:0000259" key="6">
    <source>
        <dbReference type="PROSITE" id="PS50262"/>
    </source>
</evidence>
<protein>
    <recommendedName>
        <fullName evidence="6">G-protein coupled receptors family 1 profile domain-containing protein</fullName>
    </recommendedName>
</protein>
<evidence type="ECO:0000256" key="1">
    <source>
        <dbReference type="ARBA" id="ARBA00004370"/>
    </source>
</evidence>
<dbReference type="EMBL" id="CAJOBC010005105">
    <property type="protein sequence ID" value="CAF3851869.1"/>
    <property type="molecule type" value="Genomic_DNA"/>
</dbReference>
<evidence type="ECO:0000313" key="8">
    <source>
        <dbReference type="EMBL" id="CAF3851869.1"/>
    </source>
</evidence>
<dbReference type="PROSITE" id="PS50262">
    <property type="entry name" value="G_PROTEIN_RECEP_F1_2"/>
    <property type="match status" value="1"/>
</dbReference>
<dbReference type="InterPro" id="IPR000276">
    <property type="entry name" value="GPCR_Rhodpsn"/>
</dbReference>
<evidence type="ECO:0000256" key="5">
    <source>
        <dbReference type="SAM" id="Phobius"/>
    </source>
</evidence>
<keyword evidence="3 5" id="KW-1133">Transmembrane helix</keyword>
<dbReference type="PRINTS" id="PR00237">
    <property type="entry name" value="GPCRRHODOPSN"/>
</dbReference>
<feature type="domain" description="G-protein coupled receptors family 1 profile" evidence="6">
    <location>
        <begin position="168"/>
        <end position="278"/>
    </location>
</feature>
<keyword evidence="2 5" id="KW-0812">Transmembrane</keyword>
<dbReference type="InterPro" id="IPR052954">
    <property type="entry name" value="GPCR-Ligand_Int"/>
</dbReference>
<feature type="transmembrane region" description="Helical" evidence="5">
    <location>
        <begin position="220"/>
        <end position="245"/>
    </location>
</feature>
<dbReference type="Proteomes" id="UP000663829">
    <property type="component" value="Unassembled WGS sequence"/>
</dbReference>
<sequence>MSSQSITNDSLKNNNKDKDIFEIVQHIFAFYLIPIVCLPGLIGNILCICIFLSNTMKRFSTTKFLLFLTISDTFKLSNDLLYSLVLIIQSIHSEFGKKLFHILYRYCHYINQCVTLCTAWLTLTLAIESLPVSMRYELVKNQVNNLTNETNEKVQSLQLTTFGKSYYFRIYSMTIDIIRAIIPSLLLIYINSRIVYLLCRMKDGIFSKEQKSSQEVFYRLTISLIIIIFCFIISYFPDALLSLILNMGYIEEAYKKRAIREITDFFITLNSATNFIIYFCISYTFRYALIRLVGSKKTYSTPTDPRNVQQPLILLRFDRIHLRLADTENITDVNNPFKTYQLNGEENITDSISVSIKDKLKNYTTTKALMNLITFFIQGYLTSNSEIIYENYQSVPLYVQLKTNTLMSTTPGILTRPPQSTLTSTPSIFLSTTRHTTRLTSTTTSAYPNGVIHTYTPHFSWPSVQNTISYLLWVNDYDIPNVGGRINNLYSPTEANCPTKNDVFCKVKPFVPFSENGGQWWITAHFNNGQRPLVVIDGILFTIERKTRLFPDGIIDTYTPYFSWPNTPDTVFYRLFVNDYDIPNVGGRINNLYSPTEANCPTQNDVFCKVKPSVRFSKNGGQWWITAFFANGQQSISVVNGIFFTIQ</sequence>
<dbReference type="Proteomes" id="UP000681722">
    <property type="component" value="Unassembled WGS sequence"/>
</dbReference>
<dbReference type="EMBL" id="CAJNOQ010005105">
    <property type="protein sequence ID" value="CAF1086323.1"/>
    <property type="molecule type" value="Genomic_DNA"/>
</dbReference>
<evidence type="ECO:0000256" key="4">
    <source>
        <dbReference type="ARBA" id="ARBA00023136"/>
    </source>
</evidence>
<proteinExistence type="predicted"/>
<comment type="caution">
    <text evidence="7">The sequence shown here is derived from an EMBL/GenBank/DDBJ whole genome shotgun (WGS) entry which is preliminary data.</text>
</comment>
<name>A0A814N3B6_9BILA</name>
<reference evidence="7" key="1">
    <citation type="submission" date="2021-02" db="EMBL/GenBank/DDBJ databases">
        <authorList>
            <person name="Nowell W R."/>
        </authorList>
    </citation>
    <scope>NUCLEOTIDE SEQUENCE</scope>
</reference>
<dbReference type="PANTHER" id="PTHR46641">
    <property type="entry name" value="FMRFAMIDE RECEPTOR-RELATED"/>
    <property type="match status" value="1"/>
</dbReference>
<keyword evidence="4 5" id="KW-0472">Membrane</keyword>
<evidence type="ECO:0000256" key="3">
    <source>
        <dbReference type="ARBA" id="ARBA00022989"/>
    </source>
</evidence>
<comment type="subcellular location">
    <subcellularLocation>
        <location evidence="1">Membrane</location>
    </subcellularLocation>
</comment>
<evidence type="ECO:0000313" key="9">
    <source>
        <dbReference type="Proteomes" id="UP000663829"/>
    </source>
</evidence>
<gene>
    <name evidence="7" type="ORF">GPM918_LOCUS18025</name>
    <name evidence="8" type="ORF">SRO942_LOCUS18022</name>
</gene>
<feature type="transmembrane region" description="Helical" evidence="5">
    <location>
        <begin position="177"/>
        <end position="199"/>
    </location>
</feature>